<dbReference type="OrthoDB" id="247570at2"/>
<accession>A0A368KW23</accession>
<dbReference type="InterPro" id="IPR054583">
    <property type="entry name" value="Beta-prop_AUDH"/>
</dbReference>
<dbReference type="InterPro" id="IPR013517">
    <property type="entry name" value="FG-GAP"/>
</dbReference>
<evidence type="ECO:0000256" key="1">
    <source>
        <dbReference type="ARBA" id="ARBA00022729"/>
    </source>
</evidence>
<organism evidence="5 6">
    <name type="scientific">Bremerella cremea</name>
    <dbReference type="NCBI Taxonomy" id="1031537"/>
    <lineage>
        <taxon>Bacteria</taxon>
        <taxon>Pseudomonadati</taxon>
        <taxon>Planctomycetota</taxon>
        <taxon>Planctomycetia</taxon>
        <taxon>Pirellulales</taxon>
        <taxon>Pirellulaceae</taxon>
        <taxon>Bremerella</taxon>
    </lineage>
</organism>
<sequence length="395" mass="43940">MMRYALLLLVSLFTSQLFADELKFEGEQLETNLGVGYAVRLLDMNGDDKLDICIVDQKRVLWLENPTWTEHEIVGEGQTSADNVAFAPHDINGDGQIDFALAAGWGGGQTPRGTIQWITSAGGQNDRWAVYPIRIEPTTHRIRFANILGDDKPELIVAPLFGQPDREAGVRLIALEIPEKPETEAWPVHLIDNSLPVMHNFLPLDFTGNGQTDILSASYEGVHLHERQPDGTWQKTQLGTGDQKSQPSRGASEIKVGKLASGEKYIATIEPWHGNKVVVYTKDKDQPLRSLWQRHVLDDQLRWGHAVWCANLDDDADEELVIGVRDDESESTRRGLRIFDPIAADGSKFTRTIVDPGAVAIEDLAVGDLNNDGQADIVAVGRQTHNVKIYWNKTQ</sequence>
<feature type="chain" id="PRO_5016578967" evidence="3">
    <location>
        <begin position="20"/>
        <end position="395"/>
    </location>
</feature>
<name>A0A368KW23_9BACT</name>
<evidence type="ECO:0000256" key="3">
    <source>
        <dbReference type="SAM" id="SignalP"/>
    </source>
</evidence>
<dbReference type="Pfam" id="PF22301">
    <property type="entry name" value="AUDH_beta_propeller"/>
    <property type="match status" value="1"/>
</dbReference>
<feature type="signal peptide" evidence="3">
    <location>
        <begin position="1"/>
        <end position="19"/>
    </location>
</feature>
<feature type="domain" description="Aldos-2-ulose dehydratase beta-propeller" evidence="4">
    <location>
        <begin position="113"/>
        <end position="283"/>
    </location>
</feature>
<dbReference type="EMBL" id="QPEX01000011">
    <property type="protein sequence ID" value="RCS53094.1"/>
    <property type="molecule type" value="Genomic_DNA"/>
</dbReference>
<proteinExistence type="predicted"/>
<feature type="region of interest" description="Disordered" evidence="2">
    <location>
        <begin position="229"/>
        <end position="253"/>
    </location>
</feature>
<keyword evidence="1 3" id="KW-0732">Signal</keyword>
<evidence type="ECO:0000313" key="5">
    <source>
        <dbReference type="EMBL" id="RCS53094.1"/>
    </source>
</evidence>
<dbReference type="AlphaFoldDB" id="A0A368KW23"/>
<dbReference type="SUPFAM" id="SSF69318">
    <property type="entry name" value="Integrin alpha N-terminal domain"/>
    <property type="match status" value="1"/>
</dbReference>
<evidence type="ECO:0000256" key="2">
    <source>
        <dbReference type="SAM" id="MobiDB-lite"/>
    </source>
</evidence>
<dbReference type="Proteomes" id="UP000253562">
    <property type="component" value="Unassembled WGS sequence"/>
</dbReference>
<dbReference type="PANTHER" id="PTHR44103:SF1">
    <property type="entry name" value="PROPROTEIN CONVERTASE P"/>
    <property type="match status" value="1"/>
</dbReference>
<protein>
    <submittedName>
        <fullName evidence="5">VCBS repeat-containing protein</fullName>
    </submittedName>
</protein>
<comment type="caution">
    <text evidence="5">The sequence shown here is derived from an EMBL/GenBank/DDBJ whole genome shotgun (WGS) entry which is preliminary data.</text>
</comment>
<reference evidence="5 6" key="1">
    <citation type="submission" date="2018-07" db="EMBL/GenBank/DDBJ databases">
        <title>Comparative genomes isolates from brazilian mangrove.</title>
        <authorList>
            <person name="De Araujo J.E."/>
            <person name="Taketani R.G."/>
            <person name="Silva M.C.P."/>
            <person name="Lourenco M.V."/>
            <person name="Oliveira V.M."/>
            <person name="Andreote F.D."/>
        </authorList>
    </citation>
    <scope>NUCLEOTIDE SEQUENCE [LARGE SCALE GENOMIC DNA]</scope>
    <source>
        <strain evidence="5 6">HEX PRIS-MGV</strain>
    </source>
</reference>
<dbReference type="Pfam" id="PF13517">
    <property type="entry name" value="FG-GAP_3"/>
    <property type="match status" value="1"/>
</dbReference>
<feature type="compositionally biased region" description="Polar residues" evidence="2">
    <location>
        <begin position="231"/>
        <end position="249"/>
    </location>
</feature>
<dbReference type="Gene3D" id="2.130.10.130">
    <property type="entry name" value="Integrin alpha, N-terminal"/>
    <property type="match status" value="1"/>
</dbReference>
<dbReference type="PANTHER" id="PTHR44103">
    <property type="entry name" value="PROPROTEIN CONVERTASE P"/>
    <property type="match status" value="1"/>
</dbReference>
<dbReference type="InterPro" id="IPR028994">
    <property type="entry name" value="Integrin_alpha_N"/>
</dbReference>
<evidence type="ECO:0000313" key="6">
    <source>
        <dbReference type="Proteomes" id="UP000253562"/>
    </source>
</evidence>
<evidence type="ECO:0000259" key="4">
    <source>
        <dbReference type="Pfam" id="PF22301"/>
    </source>
</evidence>
<gene>
    <name evidence="5" type="ORF">DTL42_09215</name>
</gene>